<feature type="region of interest" description="Disordered" evidence="1">
    <location>
        <begin position="1"/>
        <end position="47"/>
    </location>
</feature>
<dbReference type="PANTHER" id="PTHR35587">
    <property type="entry name" value="EXPRESSED PROTEIN"/>
    <property type="match status" value="1"/>
</dbReference>
<feature type="compositionally biased region" description="Low complexity" evidence="1">
    <location>
        <begin position="92"/>
        <end position="103"/>
    </location>
</feature>
<feature type="compositionally biased region" description="Low complexity" evidence="1">
    <location>
        <begin position="8"/>
        <end position="19"/>
    </location>
</feature>
<evidence type="ECO:0000313" key="3">
    <source>
        <dbReference type="Proteomes" id="UP000803844"/>
    </source>
</evidence>
<keyword evidence="3" id="KW-1185">Reference proteome</keyword>
<dbReference type="AlphaFoldDB" id="A0A9P5CM93"/>
<dbReference type="EMBL" id="MU032349">
    <property type="protein sequence ID" value="KAF3763022.1"/>
    <property type="molecule type" value="Genomic_DNA"/>
</dbReference>
<evidence type="ECO:0000313" key="2">
    <source>
        <dbReference type="EMBL" id="KAF3763022.1"/>
    </source>
</evidence>
<feature type="region of interest" description="Disordered" evidence="1">
    <location>
        <begin position="65"/>
        <end position="103"/>
    </location>
</feature>
<reference evidence="2" key="1">
    <citation type="journal article" date="2020" name="Phytopathology">
        <title>Genome sequence of the chestnut blight fungus Cryphonectria parasitica EP155: A fundamental resource for an archetypical invasive plant pathogen.</title>
        <authorList>
            <person name="Crouch J.A."/>
            <person name="Dawe A."/>
            <person name="Aerts A."/>
            <person name="Barry K."/>
            <person name="Churchill A.C.L."/>
            <person name="Grimwood J."/>
            <person name="Hillman B."/>
            <person name="Milgroom M.G."/>
            <person name="Pangilinan J."/>
            <person name="Smith M."/>
            <person name="Salamov A."/>
            <person name="Schmutz J."/>
            <person name="Yadav J."/>
            <person name="Grigoriev I.V."/>
            <person name="Nuss D."/>
        </authorList>
    </citation>
    <scope>NUCLEOTIDE SEQUENCE</scope>
    <source>
        <strain evidence="2">EP155</strain>
    </source>
</reference>
<organism evidence="2 3">
    <name type="scientific">Cryphonectria parasitica (strain ATCC 38755 / EP155)</name>
    <dbReference type="NCBI Taxonomy" id="660469"/>
    <lineage>
        <taxon>Eukaryota</taxon>
        <taxon>Fungi</taxon>
        <taxon>Dikarya</taxon>
        <taxon>Ascomycota</taxon>
        <taxon>Pezizomycotina</taxon>
        <taxon>Sordariomycetes</taxon>
        <taxon>Sordariomycetidae</taxon>
        <taxon>Diaporthales</taxon>
        <taxon>Cryphonectriaceae</taxon>
        <taxon>Cryphonectria-Endothia species complex</taxon>
        <taxon>Cryphonectria</taxon>
    </lineage>
</organism>
<accession>A0A9P5CM93</accession>
<dbReference type="GeneID" id="63842774"/>
<dbReference type="PANTHER" id="PTHR35587:SF4">
    <property type="match status" value="1"/>
</dbReference>
<proteinExistence type="predicted"/>
<feature type="compositionally biased region" description="Low complexity" evidence="1">
    <location>
        <begin position="67"/>
        <end position="82"/>
    </location>
</feature>
<gene>
    <name evidence="2" type="ORF">M406DRAFT_73678</name>
</gene>
<sequence length="164" mass="16686">MSSPNTATRPKSPTTSSSSHKSRRGRGGPGGPVPVTRTSPTANGLNIDMSNLRINNDVASVAAYSSAGTGVTNASTNNTTSSSRRRRRRRNNNNNNNKGGAANANAIAAVEAGGTGFGRIPPVPSRGGGRAGGQKPAKLQIGLDLNVDLELKAKIGGDLTLSLV</sequence>
<dbReference type="Proteomes" id="UP000803844">
    <property type="component" value="Unassembled WGS sequence"/>
</dbReference>
<dbReference type="OrthoDB" id="2873061at2759"/>
<name>A0A9P5CM93_CRYP1</name>
<dbReference type="RefSeq" id="XP_040774001.1">
    <property type="nucleotide sequence ID" value="XM_040925645.1"/>
</dbReference>
<comment type="caution">
    <text evidence="2">The sequence shown here is derived from an EMBL/GenBank/DDBJ whole genome shotgun (WGS) entry which is preliminary data.</text>
</comment>
<evidence type="ECO:0000256" key="1">
    <source>
        <dbReference type="SAM" id="MobiDB-lite"/>
    </source>
</evidence>
<protein>
    <submittedName>
        <fullName evidence="2">Uncharacterized protein</fullName>
    </submittedName>
</protein>